<evidence type="ECO:0000256" key="1">
    <source>
        <dbReference type="ARBA" id="ARBA00004370"/>
    </source>
</evidence>
<dbReference type="AlphaFoldDB" id="A0AAQ3K4G9"/>
<evidence type="ECO:0000256" key="3">
    <source>
        <dbReference type="SAM" id="Phobius"/>
    </source>
</evidence>
<reference evidence="4 5" key="1">
    <citation type="submission" date="2023-10" db="EMBL/GenBank/DDBJ databases">
        <title>Chromosome-scale genome assembly provides insights into flower coloration mechanisms of Canna indica.</title>
        <authorList>
            <person name="Li C."/>
        </authorList>
    </citation>
    <scope>NUCLEOTIDE SEQUENCE [LARGE SCALE GENOMIC DNA]</scope>
    <source>
        <tissue evidence="4">Flower</tissue>
    </source>
</reference>
<keyword evidence="3" id="KW-1133">Transmembrane helix</keyword>
<dbReference type="PANTHER" id="PTHR31234">
    <property type="entry name" value="LATE EMBRYOGENESIS ABUNDANT (LEA) HYDROXYPROLINE-RICH GLYCOPROTEIN FAMILY"/>
    <property type="match status" value="1"/>
</dbReference>
<accession>A0AAQ3K4G9</accession>
<keyword evidence="2 3" id="KW-0472">Membrane</keyword>
<comment type="subcellular location">
    <subcellularLocation>
        <location evidence="1">Membrane</location>
    </subcellularLocation>
</comment>
<keyword evidence="3" id="KW-0812">Transmembrane</keyword>
<dbReference type="GO" id="GO:0005886">
    <property type="term" value="C:plasma membrane"/>
    <property type="evidence" value="ECO:0007669"/>
    <property type="project" value="TreeGrafter"/>
</dbReference>
<evidence type="ECO:0000313" key="5">
    <source>
        <dbReference type="Proteomes" id="UP001327560"/>
    </source>
</evidence>
<name>A0AAQ3K4G9_9LILI</name>
<protein>
    <submittedName>
        <fullName evidence="4">NDR1/HIN1-like protein 6</fullName>
    </submittedName>
</protein>
<evidence type="ECO:0000313" key="4">
    <source>
        <dbReference type="EMBL" id="WOL01863.1"/>
    </source>
</evidence>
<dbReference type="GO" id="GO:0098542">
    <property type="term" value="P:defense response to other organism"/>
    <property type="evidence" value="ECO:0007669"/>
    <property type="project" value="InterPro"/>
</dbReference>
<proteinExistence type="predicted"/>
<feature type="transmembrane region" description="Helical" evidence="3">
    <location>
        <begin position="54"/>
        <end position="84"/>
    </location>
</feature>
<gene>
    <name evidence="4" type="ORF">Cni_G10580</name>
</gene>
<evidence type="ECO:0000256" key="2">
    <source>
        <dbReference type="ARBA" id="ARBA00023136"/>
    </source>
</evidence>
<organism evidence="4 5">
    <name type="scientific">Canna indica</name>
    <name type="common">Indian-shot</name>
    <dbReference type="NCBI Taxonomy" id="4628"/>
    <lineage>
        <taxon>Eukaryota</taxon>
        <taxon>Viridiplantae</taxon>
        <taxon>Streptophyta</taxon>
        <taxon>Embryophyta</taxon>
        <taxon>Tracheophyta</taxon>
        <taxon>Spermatophyta</taxon>
        <taxon>Magnoliopsida</taxon>
        <taxon>Liliopsida</taxon>
        <taxon>Zingiberales</taxon>
        <taxon>Cannaceae</taxon>
        <taxon>Canna</taxon>
    </lineage>
</organism>
<dbReference type="InterPro" id="IPR044839">
    <property type="entry name" value="NDR1-like"/>
</dbReference>
<sequence>MVERHRIHPMDVEAPLPPPLSHYAAKIAQQPPLSHSKLLLPLPEKQRKQRRRSCCWMCLCWSFLALIILVVVIADTLGILYLAFDPKIPKYSVDRLSIANFSVDPNMMISAAFNIRITATSPNKRIDIYYLDGSRLSAWYTNTSLCTGRFPEFCQGHQNTTVLDVLLAGETELGSGLLQELLQQQHVGTISLLFRGVVPVKMKPRRLKLPNVTFKVRASMLGQAIYEYLRI</sequence>
<dbReference type="EMBL" id="CP136892">
    <property type="protein sequence ID" value="WOL01863.1"/>
    <property type="molecule type" value="Genomic_DNA"/>
</dbReference>
<keyword evidence="5" id="KW-1185">Reference proteome</keyword>
<dbReference type="PANTHER" id="PTHR31234:SF72">
    <property type="entry name" value="NDR1_HIN1-LIKE PROTEIN 6"/>
    <property type="match status" value="1"/>
</dbReference>
<dbReference type="Proteomes" id="UP001327560">
    <property type="component" value="Chromosome 3"/>
</dbReference>